<organism evidence="2">
    <name type="scientific">Arundo donax</name>
    <name type="common">Giant reed</name>
    <name type="synonym">Donax arundinaceus</name>
    <dbReference type="NCBI Taxonomy" id="35708"/>
    <lineage>
        <taxon>Eukaryota</taxon>
        <taxon>Viridiplantae</taxon>
        <taxon>Streptophyta</taxon>
        <taxon>Embryophyta</taxon>
        <taxon>Tracheophyta</taxon>
        <taxon>Spermatophyta</taxon>
        <taxon>Magnoliopsida</taxon>
        <taxon>Liliopsida</taxon>
        <taxon>Poales</taxon>
        <taxon>Poaceae</taxon>
        <taxon>PACMAD clade</taxon>
        <taxon>Arundinoideae</taxon>
        <taxon>Arundineae</taxon>
        <taxon>Arundo</taxon>
    </lineage>
</organism>
<reference evidence="2" key="1">
    <citation type="submission" date="2014-09" db="EMBL/GenBank/DDBJ databases">
        <authorList>
            <person name="Magalhaes I.L.F."/>
            <person name="Oliveira U."/>
            <person name="Santos F.R."/>
            <person name="Vidigal T.H.D.A."/>
            <person name="Brescovit A.D."/>
            <person name="Santos A.J."/>
        </authorList>
    </citation>
    <scope>NUCLEOTIDE SEQUENCE</scope>
    <source>
        <tissue evidence="2">Shoot tissue taken approximately 20 cm above the soil surface</tissue>
    </source>
</reference>
<protein>
    <submittedName>
        <fullName evidence="2">Uncharacterized protein</fullName>
    </submittedName>
</protein>
<sequence length="31" mass="3355">MEQNSLVLLFNCSGTILFNCSGTMLDIGMTT</sequence>
<name>A0A0A9BE03_ARUDO</name>
<reference evidence="2" key="2">
    <citation type="journal article" date="2015" name="Data Brief">
        <title>Shoot transcriptome of the giant reed, Arundo donax.</title>
        <authorList>
            <person name="Barrero R.A."/>
            <person name="Guerrero F.D."/>
            <person name="Moolhuijzen P."/>
            <person name="Goolsby J.A."/>
            <person name="Tidwell J."/>
            <person name="Bellgard S.E."/>
            <person name="Bellgard M.I."/>
        </authorList>
    </citation>
    <scope>NUCLEOTIDE SEQUENCE</scope>
    <source>
        <tissue evidence="2">Shoot tissue taken approximately 20 cm above the soil surface</tissue>
    </source>
</reference>
<keyword evidence="1" id="KW-0812">Transmembrane</keyword>
<dbReference type="AlphaFoldDB" id="A0A0A9BE03"/>
<feature type="transmembrane region" description="Helical" evidence="1">
    <location>
        <begin position="6"/>
        <end position="25"/>
    </location>
</feature>
<accession>A0A0A9BE03</accession>
<evidence type="ECO:0000313" key="2">
    <source>
        <dbReference type="EMBL" id="JAD60398.1"/>
    </source>
</evidence>
<keyword evidence="1" id="KW-0472">Membrane</keyword>
<dbReference type="EMBL" id="GBRH01237497">
    <property type="protein sequence ID" value="JAD60398.1"/>
    <property type="molecule type" value="Transcribed_RNA"/>
</dbReference>
<proteinExistence type="predicted"/>
<keyword evidence="1" id="KW-1133">Transmembrane helix</keyword>
<evidence type="ECO:0000256" key="1">
    <source>
        <dbReference type="SAM" id="Phobius"/>
    </source>
</evidence>